<name>A0AAD9UFB5_RIDPI</name>
<proteinExistence type="predicted"/>
<evidence type="ECO:0000313" key="1">
    <source>
        <dbReference type="EMBL" id="KAK2187219.1"/>
    </source>
</evidence>
<organism evidence="1 2">
    <name type="scientific">Ridgeia piscesae</name>
    <name type="common">Tubeworm</name>
    <dbReference type="NCBI Taxonomy" id="27915"/>
    <lineage>
        <taxon>Eukaryota</taxon>
        <taxon>Metazoa</taxon>
        <taxon>Spiralia</taxon>
        <taxon>Lophotrochozoa</taxon>
        <taxon>Annelida</taxon>
        <taxon>Polychaeta</taxon>
        <taxon>Sedentaria</taxon>
        <taxon>Canalipalpata</taxon>
        <taxon>Sabellida</taxon>
        <taxon>Siboglinidae</taxon>
        <taxon>Ridgeia</taxon>
    </lineage>
</organism>
<dbReference type="AlphaFoldDB" id="A0AAD9UFB5"/>
<comment type="caution">
    <text evidence="1">The sequence shown here is derived from an EMBL/GenBank/DDBJ whole genome shotgun (WGS) entry which is preliminary data.</text>
</comment>
<sequence length="134" mass="14759">MCSYVADPARSLCVHRKPGSSGTATHCEALHCNSQHWDFNALTSNLWIPLVPMAEENLQWWTSAHNVLRVAPVTLTGPDTQLFMDALNIAWGPHWNALMVSGVGTTTEKHFTSTCSIWKPYTEPCSTGCGSLWA</sequence>
<reference evidence="1" key="1">
    <citation type="journal article" date="2023" name="Mol. Biol. Evol.">
        <title>Third-Generation Sequencing Reveals the Adaptive Role of the Epigenome in Three Deep-Sea Polychaetes.</title>
        <authorList>
            <person name="Perez M."/>
            <person name="Aroh O."/>
            <person name="Sun Y."/>
            <person name="Lan Y."/>
            <person name="Juniper S.K."/>
            <person name="Young C.R."/>
            <person name="Angers B."/>
            <person name="Qian P.Y."/>
        </authorList>
    </citation>
    <scope>NUCLEOTIDE SEQUENCE</scope>
    <source>
        <strain evidence="1">R07B-5</strain>
    </source>
</reference>
<accession>A0AAD9UFB5</accession>
<protein>
    <submittedName>
        <fullName evidence="1">Uncharacterized protein</fullName>
    </submittedName>
</protein>
<evidence type="ECO:0000313" key="2">
    <source>
        <dbReference type="Proteomes" id="UP001209878"/>
    </source>
</evidence>
<keyword evidence="2" id="KW-1185">Reference proteome</keyword>
<gene>
    <name evidence="1" type="ORF">NP493_175g03015</name>
</gene>
<dbReference type="Proteomes" id="UP001209878">
    <property type="component" value="Unassembled WGS sequence"/>
</dbReference>
<dbReference type="EMBL" id="JAODUO010000174">
    <property type="protein sequence ID" value="KAK2187219.1"/>
    <property type="molecule type" value="Genomic_DNA"/>
</dbReference>